<dbReference type="SUPFAM" id="SSF52467">
    <property type="entry name" value="DHS-like NAD/FAD-binding domain"/>
    <property type="match status" value="1"/>
</dbReference>
<dbReference type="FunFam" id="3.40.50.970:FF:000024">
    <property type="entry name" value="Pyruvate decarboxylase isozyme"/>
    <property type="match status" value="1"/>
</dbReference>
<name>A0A2X0N411_9BASI</name>
<evidence type="ECO:0000259" key="20">
    <source>
        <dbReference type="Pfam" id="PF02775"/>
    </source>
</evidence>
<evidence type="ECO:0000313" key="22">
    <source>
        <dbReference type="EMBL" id="SCZ99397.1"/>
    </source>
</evidence>
<feature type="domain" description="Thiamine pyrophosphate enzyme central" evidence="19">
    <location>
        <begin position="273"/>
        <end position="378"/>
    </location>
</feature>
<evidence type="ECO:0000256" key="8">
    <source>
        <dbReference type="ARBA" id="ARBA00022793"/>
    </source>
</evidence>
<evidence type="ECO:0000256" key="11">
    <source>
        <dbReference type="ARBA" id="ARBA00022968"/>
    </source>
</evidence>
<keyword evidence="12 18" id="KW-1133">Transmembrane helix</keyword>
<dbReference type="Proteomes" id="UP000249723">
    <property type="component" value="Unassembled WGS sequence"/>
</dbReference>
<feature type="binding site" evidence="16">
    <location>
        <position position="496"/>
    </location>
    <ligand>
        <name>Mg(2+)</name>
        <dbReference type="ChEBI" id="CHEBI:18420"/>
    </ligand>
</feature>
<dbReference type="InterPro" id="IPR012110">
    <property type="entry name" value="PDC/IPDC-like"/>
</dbReference>
<evidence type="ECO:0000256" key="17">
    <source>
        <dbReference type="RuleBase" id="RU362132"/>
    </source>
</evidence>
<evidence type="ECO:0000256" key="1">
    <source>
        <dbReference type="ARBA" id="ARBA00001964"/>
    </source>
</evidence>
<dbReference type="Gene3D" id="3.40.50.1220">
    <property type="entry name" value="TPP-binding domain"/>
    <property type="match status" value="1"/>
</dbReference>
<dbReference type="EMBL" id="FMWP01000096">
    <property type="protein sequence ID" value="SCZ99397.1"/>
    <property type="molecule type" value="Genomic_DNA"/>
</dbReference>
<dbReference type="CDD" id="cd07038">
    <property type="entry name" value="TPP_PYR_PDC_IPDC_like"/>
    <property type="match status" value="1"/>
</dbReference>
<dbReference type="SUPFAM" id="SSF52518">
    <property type="entry name" value="Thiamin diphosphate-binding fold (THDP-binding)"/>
    <property type="match status" value="2"/>
</dbReference>
<dbReference type="GO" id="GO:0000949">
    <property type="term" value="P:aromatic amino acid family catabolic process to alcohol via Ehrlich pathway"/>
    <property type="evidence" value="ECO:0007669"/>
    <property type="project" value="TreeGrafter"/>
</dbReference>
<dbReference type="Pfam" id="PF02775">
    <property type="entry name" value="TPP_enzyme_C"/>
    <property type="match status" value="1"/>
</dbReference>
<dbReference type="Pfam" id="PF00205">
    <property type="entry name" value="TPP_enzyme_M"/>
    <property type="match status" value="1"/>
</dbReference>
<dbReference type="InterPro" id="IPR018943">
    <property type="entry name" value="Oligosaccaryltransferase"/>
</dbReference>
<feature type="domain" description="Thiamine pyrophosphate enzyme TPP-binding" evidence="20">
    <location>
        <begin position="488"/>
        <end position="531"/>
    </location>
</feature>
<evidence type="ECO:0000256" key="12">
    <source>
        <dbReference type="ARBA" id="ARBA00022989"/>
    </source>
</evidence>
<comment type="subcellular location">
    <subcellularLocation>
        <location evidence="3">Endoplasmic reticulum membrane</location>
        <topology evidence="3">Single-pass type III membrane protein</topology>
    </subcellularLocation>
    <subcellularLocation>
        <location evidence="2">Mitochondrion</location>
    </subcellularLocation>
</comment>
<feature type="binding site" evidence="16">
    <location>
        <position position="523"/>
    </location>
    <ligand>
        <name>Mg(2+)</name>
        <dbReference type="ChEBI" id="CHEBI:18420"/>
    </ligand>
</feature>
<dbReference type="InterPro" id="IPR012001">
    <property type="entry name" value="Thiamin_PyroP_enz_TPP-bd_dom"/>
</dbReference>
<sequence length="658" mass="72369">MASPQKLDKGKIYLGSYLLERLAQLDVRTIQGVPGDFNLAFLDLVEDHEQLEWIGCCNELNSAYAADGYARVKQSQASYSGKGTSRKTTGGVKGFAAVITTFGVGELSAMNGIAGAYSERVPLLHIVGQFGSHEANPATITDLGAHTPTILVIAGVPSTKAQKEKFLLHHTLGDGRYNAFERAAESITAAQAFLQTTDGACDEIDRVIRVAFETARPTYLTLPTDLVFSPVDASRLETPVIPDGFSTKDKTMLPSGEKIDDSKMKVVDFVTKEITRLWDAAKNPTILIDACAIRYGVTHLVRDLVEATQVKYYTTPMGKSALDEDPSKGFAGVYVGEITCESVKEAFEKTDLKIFVGALQSDFNSGEFSQVIGEEEKIELVSVQYANYPTVSFHTILPALAKSLKPKKVEETDASAGQAFKIPDSPADEMVTQAAFWPMWGKFLQENDIILTETGTSSFGFLDVPLPKGATYISQTLYGSIGEAGFPRRTLLFIGDGSLQLTVQDISTMLRHDLKPIIILLDNDGYVIERKIHGEDRVYNDIATWKWQEMLSFFNGNNIPTRSYLAQTRGELESILADDQFAKADVFQLLQVKMDRQDAPAALLRQAKLSEKLNTMSPISDTFLTSLSNTLGIVAVLLIVVFQFVEVNAKRENERERK</sequence>
<evidence type="ECO:0000256" key="4">
    <source>
        <dbReference type="ARBA" id="ARBA00007685"/>
    </source>
</evidence>
<keyword evidence="8" id="KW-0210">Decarboxylase</keyword>
<dbReference type="PANTHER" id="PTHR43452:SF30">
    <property type="entry name" value="PYRUVATE DECARBOXYLASE ISOZYME 1-RELATED"/>
    <property type="match status" value="1"/>
</dbReference>
<reference evidence="23" key="1">
    <citation type="submission" date="2016-10" db="EMBL/GenBank/DDBJ databases">
        <authorList>
            <person name="Jeantristanb JTB J.-T."/>
            <person name="Ricardo R."/>
        </authorList>
    </citation>
    <scope>NUCLEOTIDE SEQUENCE [LARGE SCALE GENOMIC DNA]</scope>
</reference>
<evidence type="ECO:0000256" key="2">
    <source>
        <dbReference type="ARBA" id="ARBA00004173"/>
    </source>
</evidence>
<dbReference type="PIRSF" id="PIRSF036565">
    <property type="entry name" value="Pyruvt_ip_decrb"/>
    <property type="match status" value="1"/>
</dbReference>
<organism evidence="22 23">
    <name type="scientific">Microbotryum saponariae</name>
    <dbReference type="NCBI Taxonomy" id="289078"/>
    <lineage>
        <taxon>Eukaryota</taxon>
        <taxon>Fungi</taxon>
        <taxon>Dikarya</taxon>
        <taxon>Basidiomycota</taxon>
        <taxon>Pucciniomycotina</taxon>
        <taxon>Microbotryomycetes</taxon>
        <taxon>Microbotryales</taxon>
        <taxon>Microbotryaceae</taxon>
        <taxon>Microbotryum</taxon>
    </lineage>
</organism>
<evidence type="ECO:0000256" key="9">
    <source>
        <dbReference type="ARBA" id="ARBA00022824"/>
    </source>
</evidence>
<dbReference type="CDD" id="cd02005">
    <property type="entry name" value="TPP_PDC_IPDC"/>
    <property type="match status" value="1"/>
</dbReference>
<keyword evidence="11" id="KW-0735">Signal-anchor</keyword>
<evidence type="ECO:0000256" key="14">
    <source>
        <dbReference type="ARBA" id="ARBA00023136"/>
    </source>
</evidence>
<dbReference type="InterPro" id="IPR029035">
    <property type="entry name" value="DHS-like_NAD/FAD-binding_dom"/>
</dbReference>
<keyword evidence="15" id="KW-0456">Lyase</keyword>
<evidence type="ECO:0000259" key="19">
    <source>
        <dbReference type="Pfam" id="PF00205"/>
    </source>
</evidence>
<evidence type="ECO:0000256" key="3">
    <source>
        <dbReference type="ARBA" id="ARBA00004643"/>
    </source>
</evidence>
<dbReference type="InterPro" id="IPR047214">
    <property type="entry name" value="TPP_PDC_IPDC"/>
</dbReference>
<dbReference type="InterPro" id="IPR029061">
    <property type="entry name" value="THDP-binding"/>
</dbReference>
<gene>
    <name evidence="22" type="ORF">BZ3500_MVSOF-1268-A1-R1_CHR3-1G05991</name>
</gene>
<dbReference type="Gene3D" id="3.40.50.970">
    <property type="match status" value="2"/>
</dbReference>
<evidence type="ECO:0000256" key="6">
    <source>
        <dbReference type="ARBA" id="ARBA00022692"/>
    </source>
</evidence>
<feature type="domain" description="Thiamine pyrophosphate enzyme N-terminal TPP-binding" evidence="21">
    <location>
        <begin position="14"/>
        <end position="136"/>
    </location>
</feature>
<comment type="similarity">
    <text evidence="5 17">Belongs to the TPP enzyme family.</text>
</comment>
<keyword evidence="10 16" id="KW-0460">Magnesium</keyword>
<evidence type="ECO:0000256" key="5">
    <source>
        <dbReference type="ARBA" id="ARBA00007812"/>
    </source>
</evidence>
<keyword evidence="13 17" id="KW-0786">Thiamine pyrophosphate</keyword>
<evidence type="ECO:0000256" key="15">
    <source>
        <dbReference type="ARBA" id="ARBA00023239"/>
    </source>
</evidence>
<dbReference type="SUPFAM" id="SSF103464">
    <property type="entry name" value="Oligosaccharyltransferase subunit ost4p"/>
    <property type="match status" value="1"/>
</dbReference>
<dbReference type="GO" id="GO:0004737">
    <property type="term" value="F:pyruvate decarboxylase activity"/>
    <property type="evidence" value="ECO:0007669"/>
    <property type="project" value="TreeGrafter"/>
</dbReference>
<feature type="transmembrane region" description="Helical" evidence="18">
    <location>
        <begin position="623"/>
        <end position="645"/>
    </location>
</feature>
<evidence type="ECO:0000256" key="13">
    <source>
        <dbReference type="ARBA" id="ARBA00023052"/>
    </source>
</evidence>
<keyword evidence="9" id="KW-0256">Endoplasmic reticulum</keyword>
<dbReference type="Pfam" id="PF02776">
    <property type="entry name" value="TPP_enzyme_N"/>
    <property type="match status" value="1"/>
</dbReference>
<keyword evidence="23" id="KW-1185">Reference proteome</keyword>
<evidence type="ECO:0000256" key="16">
    <source>
        <dbReference type="PIRSR" id="PIRSR036565-2"/>
    </source>
</evidence>
<evidence type="ECO:0000259" key="21">
    <source>
        <dbReference type="Pfam" id="PF02776"/>
    </source>
</evidence>
<comment type="cofactor">
    <cofactor evidence="1">
        <name>thiamine diphosphate</name>
        <dbReference type="ChEBI" id="CHEBI:58937"/>
    </cofactor>
</comment>
<dbReference type="GO" id="GO:0005789">
    <property type="term" value="C:endoplasmic reticulum membrane"/>
    <property type="evidence" value="ECO:0007669"/>
    <property type="project" value="UniProtKB-SubCell"/>
</dbReference>
<feature type="binding site" evidence="16">
    <location>
        <position position="525"/>
    </location>
    <ligand>
        <name>Mg(2+)</name>
        <dbReference type="ChEBI" id="CHEBI:18420"/>
    </ligand>
</feature>
<dbReference type="Pfam" id="PF10215">
    <property type="entry name" value="Ost4"/>
    <property type="match status" value="1"/>
</dbReference>
<dbReference type="GO" id="GO:0005634">
    <property type="term" value="C:nucleus"/>
    <property type="evidence" value="ECO:0007669"/>
    <property type="project" value="TreeGrafter"/>
</dbReference>
<dbReference type="AlphaFoldDB" id="A0A2X0N411"/>
<keyword evidence="7 16" id="KW-0479">Metal-binding</keyword>
<dbReference type="GO" id="GO:0030976">
    <property type="term" value="F:thiamine pyrophosphate binding"/>
    <property type="evidence" value="ECO:0007669"/>
    <property type="project" value="InterPro"/>
</dbReference>
<dbReference type="InterPro" id="IPR011766">
    <property type="entry name" value="TPP_enzyme_TPP-bd"/>
</dbReference>
<comment type="similarity">
    <text evidence="4">Belongs to the OST4 family.</text>
</comment>
<dbReference type="InterPro" id="IPR036330">
    <property type="entry name" value="Ost4p_sf"/>
</dbReference>
<dbReference type="STRING" id="289078.A0A2X0N411"/>
<dbReference type="OrthoDB" id="3970464at2759"/>
<evidence type="ECO:0000256" key="10">
    <source>
        <dbReference type="ARBA" id="ARBA00022842"/>
    </source>
</evidence>
<protein>
    <submittedName>
        <fullName evidence="22">BZ3500_MvSof-1268-A1-R1_Chr3-1g05991 protein</fullName>
    </submittedName>
</protein>
<dbReference type="PANTHER" id="PTHR43452">
    <property type="entry name" value="PYRUVATE DECARBOXYLASE"/>
    <property type="match status" value="1"/>
</dbReference>
<dbReference type="InterPro" id="IPR012000">
    <property type="entry name" value="Thiamin_PyroP_enz_cen_dom"/>
</dbReference>
<dbReference type="GO" id="GO:0005739">
    <property type="term" value="C:mitochondrion"/>
    <property type="evidence" value="ECO:0007669"/>
    <property type="project" value="UniProtKB-SubCell"/>
</dbReference>
<evidence type="ECO:0000313" key="23">
    <source>
        <dbReference type="Proteomes" id="UP000249723"/>
    </source>
</evidence>
<dbReference type="GO" id="GO:0005829">
    <property type="term" value="C:cytosol"/>
    <property type="evidence" value="ECO:0007669"/>
    <property type="project" value="TreeGrafter"/>
</dbReference>
<keyword evidence="6 18" id="KW-0812">Transmembrane</keyword>
<evidence type="ECO:0000256" key="18">
    <source>
        <dbReference type="SAM" id="Phobius"/>
    </source>
</evidence>
<keyword evidence="14 18" id="KW-0472">Membrane</keyword>
<comment type="cofactor">
    <cofactor evidence="16">
        <name>Mg(2+)</name>
        <dbReference type="ChEBI" id="CHEBI:18420"/>
    </cofactor>
    <text evidence="16">Binds 1 Mg(2+) per subunit.</text>
</comment>
<dbReference type="InterPro" id="IPR047213">
    <property type="entry name" value="TPP_PYR_PDC_IPDC-like"/>
</dbReference>
<accession>A0A2X0N411</accession>
<proteinExistence type="inferred from homology"/>
<dbReference type="GO" id="GO:0000287">
    <property type="term" value="F:magnesium ion binding"/>
    <property type="evidence" value="ECO:0007669"/>
    <property type="project" value="InterPro"/>
</dbReference>
<evidence type="ECO:0000256" key="7">
    <source>
        <dbReference type="ARBA" id="ARBA00022723"/>
    </source>
</evidence>